<comment type="caution">
    <text evidence="2">The sequence shown here is derived from an EMBL/GenBank/DDBJ whole genome shotgun (WGS) entry which is preliminary data.</text>
</comment>
<sequence>MFFMVGAVLLLPMRPMTRGEKVTPALNMSTVLAAGVLFALHLVVVPVWAGSTTFAASGPTIGSNLAAVRALGVRIALDDFGTGASTLSLLVDCPVDQIKLDRSFVPVPGRDAIARAVLQLAQAMNVETVAEGVETIEQAELLTAMGYRRAQGFYFARPMPADRIGVEPALRS</sequence>
<dbReference type="SMART" id="SM00052">
    <property type="entry name" value="EAL"/>
    <property type="match status" value="1"/>
</dbReference>
<dbReference type="PANTHER" id="PTHR33121">
    <property type="entry name" value="CYCLIC DI-GMP PHOSPHODIESTERASE PDEF"/>
    <property type="match status" value="1"/>
</dbReference>
<dbReference type="Proteomes" id="UP001523369">
    <property type="component" value="Unassembled WGS sequence"/>
</dbReference>
<keyword evidence="3" id="KW-1185">Reference proteome</keyword>
<protein>
    <submittedName>
        <fullName evidence="2">EAL domain-containing protein</fullName>
    </submittedName>
</protein>
<dbReference type="InterPro" id="IPR001633">
    <property type="entry name" value="EAL_dom"/>
</dbReference>
<evidence type="ECO:0000313" key="3">
    <source>
        <dbReference type="Proteomes" id="UP001523369"/>
    </source>
</evidence>
<dbReference type="PROSITE" id="PS50883">
    <property type="entry name" value="EAL"/>
    <property type="match status" value="1"/>
</dbReference>
<evidence type="ECO:0000259" key="1">
    <source>
        <dbReference type="PROSITE" id="PS50883"/>
    </source>
</evidence>
<accession>A0ABT1DT83</accession>
<dbReference type="CDD" id="cd01948">
    <property type="entry name" value="EAL"/>
    <property type="match status" value="1"/>
</dbReference>
<dbReference type="RefSeq" id="WP_253240130.1">
    <property type="nucleotide sequence ID" value="NZ_JAMYJR010000028.1"/>
</dbReference>
<organism evidence="2 3">
    <name type="scientific">Paractinoplanes aksuensis</name>
    <dbReference type="NCBI Taxonomy" id="2939490"/>
    <lineage>
        <taxon>Bacteria</taxon>
        <taxon>Bacillati</taxon>
        <taxon>Actinomycetota</taxon>
        <taxon>Actinomycetes</taxon>
        <taxon>Micromonosporales</taxon>
        <taxon>Micromonosporaceae</taxon>
        <taxon>Paractinoplanes</taxon>
    </lineage>
</organism>
<dbReference type="EMBL" id="JAMYJR010000028">
    <property type="protein sequence ID" value="MCO8274054.1"/>
    <property type="molecule type" value="Genomic_DNA"/>
</dbReference>
<reference evidence="2 3" key="1">
    <citation type="submission" date="2022-06" db="EMBL/GenBank/DDBJ databases">
        <title>New Species of the Genus Actinoplanes, ActinopZanes ferrugineus.</title>
        <authorList>
            <person name="Ding P."/>
        </authorList>
    </citation>
    <scope>NUCLEOTIDE SEQUENCE [LARGE SCALE GENOMIC DNA]</scope>
    <source>
        <strain evidence="2 3">TRM88003</strain>
    </source>
</reference>
<name>A0ABT1DT83_9ACTN</name>
<gene>
    <name evidence="2" type="ORF">M1L60_25980</name>
</gene>
<dbReference type="InterPro" id="IPR035919">
    <property type="entry name" value="EAL_sf"/>
</dbReference>
<dbReference type="Gene3D" id="3.20.20.450">
    <property type="entry name" value="EAL domain"/>
    <property type="match status" value="1"/>
</dbReference>
<proteinExistence type="predicted"/>
<dbReference type="PANTHER" id="PTHR33121:SF70">
    <property type="entry name" value="SIGNALING PROTEIN YKOW"/>
    <property type="match status" value="1"/>
</dbReference>
<dbReference type="SUPFAM" id="SSF141868">
    <property type="entry name" value="EAL domain-like"/>
    <property type="match status" value="1"/>
</dbReference>
<dbReference type="Pfam" id="PF00563">
    <property type="entry name" value="EAL"/>
    <property type="match status" value="1"/>
</dbReference>
<feature type="domain" description="EAL" evidence="1">
    <location>
        <begin position="1"/>
        <end position="172"/>
    </location>
</feature>
<dbReference type="InterPro" id="IPR050706">
    <property type="entry name" value="Cyclic-di-GMP_PDE-like"/>
</dbReference>
<evidence type="ECO:0000313" key="2">
    <source>
        <dbReference type="EMBL" id="MCO8274054.1"/>
    </source>
</evidence>